<organism evidence="1 2">
    <name type="scientific">Saccharophagus degradans</name>
    <dbReference type="NCBI Taxonomy" id="86304"/>
    <lineage>
        <taxon>Bacteria</taxon>
        <taxon>Pseudomonadati</taxon>
        <taxon>Pseudomonadota</taxon>
        <taxon>Gammaproteobacteria</taxon>
        <taxon>Cellvibrionales</taxon>
        <taxon>Cellvibrionaceae</taxon>
        <taxon>Saccharophagus</taxon>
    </lineage>
</organism>
<dbReference type="RefSeq" id="WP_303494466.1">
    <property type="nucleotide sequence ID" value="NZ_JAUOPB010000235.1"/>
</dbReference>
<proteinExistence type="predicted"/>
<dbReference type="Proteomes" id="UP001169760">
    <property type="component" value="Unassembled WGS sequence"/>
</dbReference>
<gene>
    <name evidence="1" type="ORF">Q4521_21555</name>
</gene>
<name>A0AAW7XEW3_9GAMM</name>
<accession>A0AAW7XEW3</accession>
<comment type="caution">
    <text evidence="1">The sequence shown here is derived from an EMBL/GenBank/DDBJ whole genome shotgun (WGS) entry which is preliminary data.</text>
</comment>
<evidence type="ECO:0000313" key="2">
    <source>
        <dbReference type="Proteomes" id="UP001169760"/>
    </source>
</evidence>
<dbReference type="EMBL" id="JAUOPB010000235">
    <property type="protein sequence ID" value="MDO6425081.1"/>
    <property type="molecule type" value="Genomic_DNA"/>
</dbReference>
<reference evidence="1" key="1">
    <citation type="submission" date="2023-07" db="EMBL/GenBank/DDBJ databases">
        <title>Genome content predicts the carbon catabolic preferences of heterotrophic bacteria.</title>
        <authorList>
            <person name="Gralka M."/>
        </authorList>
    </citation>
    <scope>NUCLEOTIDE SEQUENCE</scope>
    <source>
        <strain evidence="1">I3M17_2</strain>
    </source>
</reference>
<dbReference type="AlphaFoldDB" id="A0AAW7XEW3"/>
<protein>
    <submittedName>
        <fullName evidence="1">Uncharacterized protein</fullName>
    </submittedName>
</protein>
<sequence length="83" mass="9532">MFNTTPILRNSYITNNDSIRRVWNLAEMKYSASGDASVTPNTLVQGYSPGKYRRWEPADYKDLYTTPEPGVIEHYISLEDNPT</sequence>
<evidence type="ECO:0000313" key="1">
    <source>
        <dbReference type="EMBL" id="MDO6425081.1"/>
    </source>
</evidence>
<feature type="non-terminal residue" evidence="1">
    <location>
        <position position="83"/>
    </location>
</feature>